<feature type="transmembrane region" description="Helical" evidence="4">
    <location>
        <begin position="101"/>
        <end position="122"/>
    </location>
</feature>
<evidence type="ECO:0000259" key="6">
    <source>
        <dbReference type="PROSITE" id="PS51484"/>
    </source>
</evidence>
<dbReference type="InterPro" id="IPR052334">
    <property type="entry name" value="G8_domain-comF-like"/>
</dbReference>
<keyword evidence="4" id="KW-1133">Transmembrane helix</keyword>
<dbReference type="STRING" id="5786.F1A4H0"/>
<sequence length="1372" mass="151356">MKIKLLIIFLILFIHLYSVSSQDQVLGEVEISSTKFLIDASNIDTKINYLIDNTLSKPKLVITSLSGDAKDIDDIAKVSKDKTSIAFNDFTKDEVSLGSKISINGGIIHLFFGIIVVLSFGLKSKNNNNSHSSFNWLIVLVFGMVLFSNITSSLDLLKVSIQIDFKAPSTYKFDSLELSLGSGSSNIIGLVSNTLKVDACSNLKDHQVKMNQLSISSRLEVCSSKDISITSLQLASSNAQVNLNSTSNINLHFFNGYSGSIKVKSNQLNIDSGCNIKTVGTSSEGSCGTGGSNIVINSGSTTTISNVQITCPVESTWRPTTSSSESPISPLILTQQPKTDYLYDETNLTFMAQSLFSSTSLTDGPQGVSNSFTINLAPNAPNSNWLVGKTSTPSLKAFNQYEFSLSLKLGQALNKYNVISNMTLFFYNPNHITDPNASNQYFKYSPRDPIFSQLFTGDFSSSTDFKKISLIFTPTVDIGVSVMAVQVNRTTKNGSTATTVFIALETPTLLKKDSELVTIQKPPLELDPQDTSTCPYKDTDLVHWHDPSIWPNNLVPLPSSNIVLPEGKRALISPCSISQTDVYQKISIPKNSELVFTDSNITIHIHDILVLGKFTMGTKSCRYNSYINIIFHGSKTTEDTISQHYGSKGIAVEKGGFISIHGKQYHYTWTKLSATVWSDSVNWEVGQQVLITTSIFKDEVDNQNEVLTIAAIQGKTIQFTTPVKFYHYGGQEYQSEVALLSRRIVLNGDGDGSADNDSFGGHVLVVGEGQFAGIQLKKCGQTNLKARYPLHFHLAGIVKNSFISDCSVTNSYYRCYTIHGTSNLTLSNNVAFDARGHCYYLEDGVEVDNNLLFNLAAYVHPIGSPAQGRDQKGQNFKQSDELTQPADSAAGGFYITNASGGWAIYSFPNLPSPIGQFIDSPIIPQQYPIKEFKSNTAHSSGYFNPHTASIYVGGYLYYNRGDGLLYYSSGRYSRPTYINCSAVPGNEVSISISHWGERVEVNRYESHDTVRSASVFGEAWLNNAIINGRSGNIVAQGFDDEYTRQGFQFYDTNVKTILSNIVFRNYIHFPYAADPEEDNCVFIGMTHSDEFKPQFMSVIKNITIQGTATSQYIGHRIIDTGSSRHFNFLDSDGSVFSTPTKRTPKIIGSHESFWNFDNSCNFNSDWRVYVCDKDQYEISYIAPIIPGYIDTGLASAEVHVGNISLFGSGISDRRTMAVTKNPGITGIGKFGWYLYLPAGSPTYMKIWVGQVAFGQHIFFAMPYPSGTTFSVSCDFKGTKLYKNYTLGASAIDVRDSDGSKYYFDETHLFIKIVNFALDGSSDEYFERSGAKVYDTIKYYFIHITATNTITPPTKPINGFFTNLPDVLPSSTL</sequence>
<dbReference type="InterPro" id="IPR012334">
    <property type="entry name" value="Pectin_lyas_fold"/>
</dbReference>
<evidence type="ECO:0000313" key="7">
    <source>
        <dbReference type="EMBL" id="EGC28910.1"/>
    </source>
</evidence>
<dbReference type="eggNOG" id="ENOG502QRDD">
    <property type="taxonomic scope" value="Eukaryota"/>
</dbReference>
<dbReference type="Gene3D" id="2.160.20.10">
    <property type="entry name" value="Single-stranded right-handed beta-helix, Pectin lyase-like"/>
    <property type="match status" value="1"/>
</dbReference>
<gene>
    <name evidence="7" type="ORF">DICPUDRAFT_90740</name>
</gene>
<keyword evidence="2" id="KW-0325">Glycoprotein</keyword>
<keyword evidence="4" id="KW-0472">Membrane</keyword>
<keyword evidence="8" id="KW-1185">Reference proteome</keyword>
<evidence type="ECO:0000256" key="4">
    <source>
        <dbReference type="SAM" id="Phobius"/>
    </source>
</evidence>
<evidence type="ECO:0000256" key="1">
    <source>
        <dbReference type="ARBA" id="ARBA00022729"/>
    </source>
</evidence>
<dbReference type="GeneID" id="10506948"/>
<dbReference type="OMA" id="NITIHIH"/>
<name>F1A4H0_DICPU</name>
<proteinExistence type="inferred from homology"/>
<dbReference type="PROSITE" id="PS51484">
    <property type="entry name" value="G8"/>
    <property type="match status" value="1"/>
</dbReference>
<organism evidence="7 8">
    <name type="scientific">Dictyostelium purpureum</name>
    <name type="common">Slime mold</name>
    <dbReference type="NCBI Taxonomy" id="5786"/>
    <lineage>
        <taxon>Eukaryota</taxon>
        <taxon>Amoebozoa</taxon>
        <taxon>Evosea</taxon>
        <taxon>Eumycetozoa</taxon>
        <taxon>Dictyostelia</taxon>
        <taxon>Dictyosteliales</taxon>
        <taxon>Dictyosteliaceae</taxon>
        <taxon>Dictyostelium</taxon>
    </lineage>
</organism>
<dbReference type="Pfam" id="PF24606">
    <property type="entry name" value="CEMIP_beta-hel"/>
    <property type="match status" value="1"/>
</dbReference>
<dbReference type="SMART" id="SM01225">
    <property type="entry name" value="G8"/>
    <property type="match status" value="1"/>
</dbReference>
<dbReference type="InterPro" id="IPR055401">
    <property type="entry name" value="CEMIP_beta-hel_dom"/>
</dbReference>
<dbReference type="EMBL" id="GL871520">
    <property type="protein sequence ID" value="EGC28910.1"/>
    <property type="molecule type" value="Genomic_DNA"/>
</dbReference>
<dbReference type="OrthoDB" id="2016282at2759"/>
<dbReference type="InterPro" id="IPR019316">
    <property type="entry name" value="G8_domain"/>
</dbReference>
<evidence type="ECO:0000256" key="3">
    <source>
        <dbReference type="ARBA" id="ARBA00038413"/>
    </source>
</evidence>
<feature type="signal peptide" evidence="5">
    <location>
        <begin position="1"/>
        <end position="21"/>
    </location>
</feature>
<feature type="transmembrane region" description="Helical" evidence="4">
    <location>
        <begin position="134"/>
        <end position="154"/>
    </location>
</feature>
<dbReference type="VEuPathDB" id="AmoebaDB:DICPUDRAFT_90740"/>
<feature type="domain" description="G8" evidence="6">
    <location>
        <begin position="548"/>
        <end position="674"/>
    </location>
</feature>
<feature type="chain" id="PRO_5003265608" description="G8 domain-containing protein" evidence="5">
    <location>
        <begin position="22"/>
        <end position="1372"/>
    </location>
</feature>
<dbReference type="Proteomes" id="UP000001064">
    <property type="component" value="Unassembled WGS sequence"/>
</dbReference>
<evidence type="ECO:0000313" key="8">
    <source>
        <dbReference type="Proteomes" id="UP000001064"/>
    </source>
</evidence>
<keyword evidence="1 5" id="KW-0732">Signal</keyword>
<keyword evidence="4" id="KW-0812">Transmembrane</keyword>
<comment type="similarity">
    <text evidence="3">Belongs to the comF family.</text>
</comment>
<dbReference type="RefSeq" id="XP_003294565.1">
    <property type="nucleotide sequence ID" value="XM_003294517.1"/>
</dbReference>
<dbReference type="PANTHER" id="PTHR47687">
    <property type="entry name" value="G8 DOMAIN-CONTAINING PROTEIN DDB_G0288475-RELATED"/>
    <property type="match status" value="1"/>
</dbReference>
<dbReference type="KEGG" id="dpp:DICPUDRAFT_90740"/>
<evidence type="ECO:0000256" key="5">
    <source>
        <dbReference type="SAM" id="SignalP"/>
    </source>
</evidence>
<accession>F1A4H0</accession>
<dbReference type="PANTHER" id="PTHR47687:SF4">
    <property type="entry name" value="G8 DOMAIN-CONTAINING PROTEIN DDB_G0286311-RELATED"/>
    <property type="match status" value="1"/>
</dbReference>
<dbReference type="InParanoid" id="F1A4H0"/>
<dbReference type="Pfam" id="PF10162">
    <property type="entry name" value="G8"/>
    <property type="match status" value="1"/>
</dbReference>
<evidence type="ECO:0000256" key="2">
    <source>
        <dbReference type="ARBA" id="ARBA00023180"/>
    </source>
</evidence>
<reference evidence="8" key="1">
    <citation type="journal article" date="2011" name="Genome Biol.">
        <title>Comparative genomics of the social amoebae Dictyostelium discoideum and Dictyostelium purpureum.</title>
        <authorList>
            <consortium name="US DOE Joint Genome Institute (JGI-PGF)"/>
            <person name="Sucgang R."/>
            <person name="Kuo A."/>
            <person name="Tian X."/>
            <person name="Salerno W."/>
            <person name="Parikh A."/>
            <person name="Feasley C.L."/>
            <person name="Dalin E."/>
            <person name="Tu H."/>
            <person name="Huang E."/>
            <person name="Barry K."/>
            <person name="Lindquist E."/>
            <person name="Shapiro H."/>
            <person name="Bruce D."/>
            <person name="Schmutz J."/>
            <person name="Salamov A."/>
            <person name="Fey P."/>
            <person name="Gaudet P."/>
            <person name="Anjard C."/>
            <person name="Babu M.M."/>
            <person name="Basu S."/>
            <person name="Bushmanova Y."/>
            <person name="van der Wel H."/>
            <person name="Katoh-Kurasawa M."/>
            <person name="Dinh C."/>
            <person name="Coutinho P.M."/>
            <person name="Saito T."/>
            <person name="Elias M."/>
            <person name="Schaap P."/>
            <person name="Kay R.R."/>
            <person name="Henrissat B."/>
            <person name="Eichinger L."/>
            <person name="Rivero F."/>
            <person name="Putnam N.H."/>
            <person name="West C.M."/>
            <person name="Loomis W.F."/>
            <person name="Chisholm R.L."/>
            <person name="Shaulsky G."/>
            <person name="Strassmann J.E."/>
            <person name="Queller D.C."/>
            <person name="Kuspa A."/>
            <person name="Grigoriev I.V."/>
        </authorList>
    </citation>
    <scope>NUCLEOTIDE SEQUENCE [LARGE SCALE GENOMIC DNA]</scope>
    <source>
        <strain evidence="8">QSDP1</strain>
    </source>
</reference>
<protein>
    <recommendedName>
        <fullName evidence="6">G8 domain-containing protein</fullName>
    </recommendedName>
</protein>